<accession>A0A1M7CYZ1</accession>
<dbReference type="RefSeq" id="WP_073081291.1">
    <property type="nucleotide sequence ID" value="NZ_FRBL01000004.1"/>
</dbReference>
<dbReference type="EMBL" id="FRBL01000004">
    <property type="protein sequence ID" value="SHL72448.1"/>
    <property type="molecule type" value="Genomic_DNA"/>
</dbReference>
<organism evidence="3 4">
    <name type="scientific">Chitinophaga jiangningensis</name>
    <dbReference type="NCBI Taxonomy" id="1419482"/>
    <lineage>
        <taxon>Bacteria</taxon>
        <taxon>Pseudomonadati</taxon>
        <taxon>Bacteroidota</taxon>
        <taxon>Chitinophagia</taxon>
        <taxon>Chitinophagales</taxon>
        <taxon>Chitinophagaceae</taxon>
        <taxon>Chitinophaga</taxon>
    </lineage>
</organism>
<dbReference type="InterPro" id="IPR050491">
    <property type="entry name" value="AmpC-like"/>
</dbReference>
<reference evidence="3 4" key="1">
    <citation type="submission" date="2016-11" db="EMBL/GenBank/DDBJ databases">
        <authorList>
            <person name="Jaros S."/>
            <person name="Januszkiewicz K."/>
            <person name="Wedrychowicz H."/>
        </authorList>
    </citation>
    <scope>NUCLEOTIDE SEQUENCE [LARGE SCALE GENOMIC DNA]</scope>
    <source>
        <strain evidence="3 4">DSM 27406</strain>
    </source>
</reference>
<dbReference type="SUPFAM" id="SSF56601">
    <property type="entry name" value="beta-lactamase/transpeptidase-like"/>
    <property type="match status" value="1"/>
</dbReference>
<name>A0A1M7CYZ1_9BACT</name>
<feature type="signal peptide" evidence="1">
    <location>
        <begin position="1"/>
        <end position="18"/>
    </location>
</feature>
<dbReference type="Pfam" id="PF00144">
    <property type="entry name" value="Beta-lactamase"/>
    <property type="match status" value="1"/>
</dbReference>
<dbReference type="Gene3D" id="3.40.710.10">
    <property type="entry name" value="DD-peptidase/beta-lactamase superfamily"/>
    <property type="match status" value="1"/>
</dbReference>
<evidence type="ECO:0000259" key="2">
    <source>
        <dbReference type="Pfam" id="PF00144"/>
    </source>
</evidence>
<dbReference type="OrthoDB" id="9793489at2"/>
<evidence type="ECO:0000313" key="4">
    <source>
        <dbReference type="Proteomes" id="UP000184420"/>
    </source>
</evidence>
<dbReference type="STRING" id="1419482.SAMN05444266_104534"/>
<evidence type="ECO:0000256" key="1">
    <source>
        <dbReference type="SAM" id="SignalP"/>
    </source>
</evidence>
<feature type="chain" id="PRO_5013155862" evidence="1">
    <location>
        <begin position="19"/>
        <end position="357"/>
    </location>
</feature>
<dbReference type="AlphaFoldDB" id="A0A1M7CYZ1"/>
<dbReference type="PANTHER" id="PTHR46825:SF9">
    <property type="entry name" value="BETA-LACTAMASE-RELATED DOMAIN-CONTAINING PROTEIN"/>
    <property type="match status" value="1"/>
</dbReference>
<evidence type="ECO:0000313" key="3">
    <source>
        <dbReference type="EMBL" id="SHL72448.1"/>
    </source>
</evidence>
<dbReference type="InterPro" id="IPR001466">
    <property type="entry name" value="Beta-lactam-related"/>
</dbReference>
<keyword evidence="4" id="KW-1185">Reference proteome</keyword>
<protein>
    <submittedName>
        <fullName evidence="3">CubicO group peptidase, beta-lactamase class C family</fullName>
    </submittedName>
</protein>
<feature type="domain" description="Beta-lactamase-related" evidence="2">
    <location>
        <begin position="48"/>
        <end position="354"/>
    </location>
</feature>
<dbReference type="Proteomes" id="UP000184420">
    <property type="component" value="Unassembled WGS sequence"/>
</dbReference>
<sequence>MKRYFLAALLLNTLSTYAQLPVAATYIDSITDKSHFNGTILLESNFSPIYRKSFGLANMAFNIPNTPDTKYKIASITKAFTAVLVLQLYERGLIQLDTSISTYLQDYKGPAAKQVTIRQLLNMTSGMKNMDAGITLESVLKNGMPQYQLPHTSREMLLLYASDSLLRPPGKQFDYNNAEYIVLGQIIEAVTKKSFEEQLTTAILQPLGMQESGMASQEKIIDNLADTYFYREDLKTLVNDLPSYINNWYAAGAMYATVGDIARFCNALFSGKLLKPATLQEMFHSGLDEYGLGVWVYKNYDINGHNYTIIKRPGSIMGAQAMLFHVLEAKTTIIILSNTANVDMDQFAARIADRLVR</sequence>
<keyword evidence="1" id="KW-0732">Signal</keyword>
<dbReference type="InterPro" id="IPR012338">
    <property type="entry name" value="Beta-lactam/transpept-like"/>
</dbReference>
<proteinExistence type="predicted"/>
<dbReference type="PANTHER" id="PTHR46825">
    <property type="entry name" value="D-ALANYL-D-ALANINE-CARBOXYPEPTIDASE/ENDOPEPTIDASE AMPH"/>
    <property type="match status" value="1"/>
</dbReference>
<gene>
    <name evidence="3" type="ORF">SAMN05444266_104534</name>
</gene>